<feature type="region of interest" description="Disordered" evidence="2">
    <location>
        <begin position="744"/>
        <end position="763"/>
    </location>
</feature>
<comment type="caution">
    <text evidence="4">The sequence shown here is derived from an EMBL/GenBank/DDBJ whole genome shotgun (WGS) entry which is preliminary data.</text>
</comment>
<name>A0AAW0DU88_9AGAR</name>
<proteinExistence type="predicted"/>
<sequence length="999" mass="112532">MPATLTARQISLRRKPRARTIACPVHGCLRMFGTPAGLKNHLNVHQDEDWAMSDSDNSDGVARSDSGENLEPDDDLNPLDDPSADYDYPLPEYGAHPSEDQTEHPTIPPLNYRFHEGLTGRRCDSQGNFLPDDAPPPPPSSPPREGNDWSPWQNGLEFRTANLLYRRMQASASEINNLMEIVSALSEEADTSRLFSDVKDLHSTIDACPNGSVPWEAFSVSYAGPRIPGKHEPWMDKSFMVYFRNPREVLHRQLSNPDFTGEIETTPYEAYTADNKRYYQNFMSGNWAMREANTIVNDHPETVGAMLCSTIVGSAKTTVSVATGQNDYYPAYISNGNLTNNARRSHRGGVDLFMFLAIPKTDRGHKDSAEFRRFRRLLFHESLRMVFEYLRPFMTKPDIVRLPDGYYRRVVYSLGPYIGDYPEQVLLACIVQGWCSRCTARHDDLDGGGGPCSHKHTKLVEQVMPSATRQWDEYGIISGIKPFTASFPRADIHASIAPDILHQLIKGTFKDHLVTWVQEYLEMYSASKADAARIMADIDRRIAAAPLFPGLRRFPEGRGFKQWTGNDSKALMKVYLPAIAGHVPDGVVRTLAAFIEACYLIRRDIHTEDTIREISRQIEIFHRERVIFQQLDVKDTFSLPRQHSLSHYPQLIAEFGSPNGLCSSITESKHISAVKEPWRRSSRNEPLSEMLVINERMDKMAWAEADFRHRGMLAGPATLGTSEAFAVQAQLYAAEVASSIQKLAANPGGDDDDDDGGPVDGKAMQGHVRLARKHITGLPRHPTLLEEHLGIPDFAFRVQCFLYEQSIPPEERVGTIDWPTLEDDLPTLDSRTKVWVYPSAVATFSAPSDLCGFGGMKRERIRAVDSWKHGPARHDCVFVEHDPKQPGFRGLHVARVLHFLLVQHNHQKFPCALVNWFSKVGDAPDPVTGMWVVTPDEEDDGERRQEIISLDSILRGAHLIGMAGKEWLPNDFTFAESLDDFTAFYVNKYADHHAHEIAF</sequence>
<keyword evidence="1" id="KW-0863">Zinc-finger</keyword>
<dbReference type="EMBL" id="JAYKXP010000009">
    <property type="protein sequence ID" value="KAK7054546.1"/>
    <property type="molecule type" value="Genomic_DNA"/>
</dbReference>
<dbReference type="GO" id="GO:0008270">
    <property type="term" value="F:zinc ion binding"/>
    <property type="evidence" value="ECO:0007669"/>
    <property type="project" value="UniProtKB-KW"/>
</dbReference>
<dbReference type="Proteomes" id="UP001383192">
    <property type="component" value="Unassembled WGS sequence"/>
</dbReference>
<protein>
    <recommendedName>
        <fullName evidence="3">C2H2-type domain-containing protein</fullName>
    </recommendedName>
</protein>
<evidence type="ECO:0000259" key="3">
    <source>
        <dbReference type="PROSITE" id="PS50157"/>
    </source>
</evidence>
<dbReference type="InterPro" id="IPR041078">
    <property type="entry name" value="Plavaka"/>
</dbReference>
<feature type="domain" description="C2H2-type" evidence="3">
    <location>
        <begin position="21"/>
        <end position="50"/>
    </location>
</feature>
<organism evidence="4 5">
    <name type="scientific">Paramarasmius palmivorus</name>
    <dbReference type="NCBI Taxonomy" id="297713"/>
    <lineage>
        <taxon>Eukaryota</taxon>
        <taxon>Fungi</taxon>
        <taxon>Dikarya</taxon>
        <taxon>Basidiomycota</taxon>
        <taxon>Agaricomycotina</taxon>
        <taxon>Agaricomycetes</taxon>
        <taxon>Agaricomycetidae</taxon>
        <taxon>Agaricales</taxon>
        <taxon>Marasmiineae</taxon>
        <taxon>Marasmiaceae</taxon>
        <taxon>Paramarasmius</taxon>
    </lineage>
</organism>
<keyword evidence="1" id="KW-0862">Zinc</keyword>
<evidence type="ECO:0000256" key="2">
    <source>
        <dbReference type="SAM" id="MobiDB-lite"/>
    </source>
</evidence>
<dbReference type="PROSITE" id="PS50157">
    <property type="entry name" value="ZINC_FINGER_C2H2_2"/>
    <property type="match status" value="1"/>
</dbReference>
<dbReference type="InterPro" id="IPR013087">
    <property type="entry name" value="Znf_C2H2_type"/>
</dbReference>
<keyword evidence="1" id="KW-0479">Metal-binding</keyword>
<accession>A0AAW0DU88</accession>
<evidence type="ECO:0000313" key="5">
    <source>
        <dbReference type="Proteomes" id="UP001383192"/>
    </source>
</evidence>
<dbReference type="Pfam" id="PF18759">
    <property type="entry name" value="Plavaka"/>
    <property type="match status" value="1"/>
</dbReference>
<evidence type="ECO:0000313" key="4">
    <source>
        <dbReference type="EMBL" id="KAK7054546.1"/>
    </source>
</evidence>
<evidence type="ECO:0000256" key="1">
    <source>
        <dbReference type="PROSITE-ProRule" id="PRU00042"/>
    </source>
</evidence>
<feature type="compositionally biased region" description="Basic and acidic residues" evidence="2">
    <location>
        <begin position="113"/>
        <end position="124"/>
    </location>
</feature>
<feature type="compositionally biased region" description="Pro residues" evidence="2">
    <location>
        <begin position="133"/>
        <end position="142"/>
    </location>
</feature>
<reference evidence="4 5" key="1">
    <citation type="submission" date="2024-01" db="EMBL/GenBank/DDBJ databases">
        <title>A draft genome for a cacao thread blight-causing isolate of Paramarasmius palmivorus.</title>
        <authorList>
            <person name="Baruah I.K."/>
            <person name="Bukari Y."/>
            <person name="Amoako-Attah I."/>
            <person name="Meinhardt L.W."/>
            <person name="Bailey B.A."/>
            <person name="Cohen S.P."/>
        </authorList>
    </citation>
    <scope>NUCLEOTIDE SEQUENCE [LARGE SCALE GENOMIC DNA]</scope>
    <source>
        <strain evidence="4 5">GH-12</strain>
    </source>
</reference>
<dbReference type="AlphaFoldDB" id="A0AAW0DU88"/>
<keyword evidence="5" id="KW-1185">Reference proteome</keyword>
<gene>
    <name evidence="4" type="ORF">VNI00_003744</name>
</gene>
<feature type="region of interest" description="Disordered" evidence="2">
    <location>
        <begin position="50"/>
        <end position="153"/>
    </location>
</feature>
<feature type="compositionally biased region" description="Acidic residues" evidence="2">
    <location>
        <begin position="68"/>
        <end position="84"/>
    </location>
</feature>
<dbReference type="PROSITE" id="PS00028">
    <property type="entry name" value="ZINC_FINGER_C2H2_1"/>
    <property type="match status" value="1"/>
</dbReference>